<name>W4JWY5_HETIT</name>
<gene>
    <name evidence="2" type="ORF">HETIRDRAFT_411603</name>
</gene>
<proteinExistence type="predicted"/>
<evidence type="ECO:0000313" key="3">
    <source>
        <dbReference type="Proteomes" id="UP000030671"/>
    </source>
</evidence>
<dbReference type="InParanoid" id="W4JWY5"/>
<dbReference type="OrthoDB" id="10609979at2759"/>
<feature type="compositionally biased region" description="Low complexity" evidence="1">
    <location>
        <begin position="16"/>
        <end position="29"/>
    </location>
</feature>
<protein>
    <submittedName>
        <fullName evidence="2">Uncharacterized protein</fullName>
    </submittedName>
</protein>
<dbReference type="KEGG" id="hir:HETIRDRAFT_411603"/>
<dbReference type="GeneID" id="20672961"/>
<evidence type="ECO:0000313" key="2">
    <source>
        <dbReference type="EMBL" id="ETW77381.1"/>
    </source>
</evidence>
<keyword evidence="3" id="KW-1185">Reference proteome</keyword>
<feature type="region of interest" description="Disordered" evidence="1">
    <location>
        <begin position="1"/>
        <end position="34"/>
    </location>
</feature>
<dbReference type="RefSeq" id="XP_009550894.1">
    <property type="nucleotide sequence ID" value="XM_009552599.1"/>
</dbReference>
<dbReference type="HOGENOM" id="CLU_2306512_0_0_1"/>
<dbReference type="AlphaFoldDB" id="W4JWY5"/>
<dbReference type="Proteomes" id="UP000030671">
    <property type="component" value="Unassembled WGS sequence"/>
</dbReference>
<evidence type="ECO:0000256" key="1">
    <source>
        <dbReference type="SAM" id="MobiDB-lite"/>
    </source>
</evidence>
<organism evidence="2 3">
    <name type="scientific">Heterobasidion irregulare (strain TC 32-1)</name>
    <dbReference type="NCBI Taxonomy" id="747525"/>
    <lineage>
        <taxon>Eukaryota</taxon>
        <taxon>Fungi</taxon>
        <taxon>Dikarya</taxon>
        <taxon>Basidiomycota</taxon>
        <taxon>Agaricomycotina</taxon>
        <taxon>Agaricomycetes</taxon>
        <taxon>Russulales</taxon>
        <taxon>Bondarzewiaceae</taxon>
        <taxon>Heterobasidion</taxon>
        <taxon>Heterobasidion annosum species complex</taxon>
    </lineage>
</organism>
<accession>W4JWY5</accession>
<dbReference type="EMBL" id="KI925463">
    <property type="protein sequence ID" value="ETW77381.1"/>
    <property type="molecule type" value="Genomic_DNA"/>
</dbReference>
<reference evidence="2 3" key="1">
    <citation type="journal article" date="2012" name="New Phytol.">
        <title>Insight into trade-off between wood decay and parasitism from the genome of a fungal forest pathogen.</title>
        <authorList>
            <person name="Olson A."/>
            <person name="Aerts A."/>
            <person name="Asiegbu F."/>
            <person name="Belbahri L."/>
            <person name="Bouzid O."/>
            <person name="Broberg A."/>
            <person name="Canback B."/>
            <person name="Coutinho P.M."/>
            <person name="Cullen D."/>
            <person name="Dalman K."/>
            <person name="Deflorio G."/>
            <person name="van Diepen L.T."/>
            <person name="Dunand C."/>
            <person name="Duplessis S."/>
            <person name="Durling M."/>
            <person name="Gonthier P."/>
            <person name="Grimwood J."/>
            <person name="Fossdal C.G."/>
            <person name="Hansson D."/>
            <person name="Henrissat B."/>
            <person name="Hietala A."/>
            <person name="Himmelstrand K."/>
            <person name="Hoffmeister D."/>
            <person name="Hogberg N."/>
            <person name="James T.Y."/>
            <person name="Karlsson M."/>
            <person name="Kohler A."/>
            <person name="Kues U."/>
            <person name="Lee Y.H."/>
            <person name="Lin Y.C."/>
            <person name="Lind M."/>
            <person name="Lindquist E."/>
            <person name="Lombard V."/>
            <person name="Lucas S."/>
            <person name="Lunden K."/>
            <person name="Morin E."/>
            <person name="Murat C."/>
            <person name="Park J."/>
            <person name="Raffaello T."/>
            <person name="Rouze P."/>
            <person name="Salamov A."/>
            <person name="Schmutz J."/>
            <person name="Solheim H."/>
            <person name="Stahlberg J."/>
            <person name="Velez H."/>
            <person name="de Vries R.P."/>
            <person name="Wiebenga A."/>
            <person name="Woodward S."/>
            <person name="Yakovlev I."/>
            <person name="Garbelotto M."/>
            <person name="Martin F."/>
            <person name="Grigoriev I.V."/>
            <person name="Stenlid J."/>
        </authorList>
    </citation>
    <scope>NUCLEOTIDE SEQUENCE [LARGE SCALE GENOMIC DNA]</scope>
    <source>
        <strain evidence="2 3">TC 32-1</strain>
    </source>
</reference>
<sequence>MPYPSSYQNVAEHRAANSGAAANPGASAEPAERMRWSVPHTEVVFARPRTPVARDRTKDRVLRQSGDLSLTEAWTAFMSQMDVPGVGAAPSAGRPGREGR</sequence>